<dbReference type="GO" id="GO:0005634">
    <property type="term" value="C:nucleus"/>
    <property type="evidence" value="ECO:0007669"/>
    <property type="project" value="UniProtKB-ARBA"/>
</dbReference>
<evidence type="ECO:0000259" key="3">
    <source>
        <dbReference type="PROSITE" id="PS50994"/>
    </source>
</evidence>
<gene>
    <name evidence="4" type="ORF">O181_082401</name>
</gene>
<feature type="domain" description="Integrase catalytic" evidence="3">
    <location>
        <begin position="533"/>
        <end position="625"/>
    </location>
</feature>
<sequence>MATGTGIGIEIPAGDSSDEEFILKTKMIKLDTHNWVQWSCQMENYLTARRYDDLFTPPSEETKRSSKFRQKNSSALALLWGCVSSELEGVLLDNKTSFYDTWEALGNICGKNSIVTICETFYELISLKYEPESSLQAHIHSFQKLCARYNSITSDKELEATFPPKLLAATFIRSLNGDKELTGLVQTLYDIKPFTPAAVISRVAIEHSRRQPNEQALFAGSSNKPMQKIKLDDQKQRRRRNGKKYDRPGPSDKHDSDKRMENIERMLEKLQASMKPQSAHLTTESNIKTVSSDSDAFMVKEDMIFTVNDSNKIYLDSGAGKSVVNNLRYLSNCIAISHQINTYGNSVPITHQGTLTFKGIKISPVYYAPKGPVNLLSVSQLLDHNIKPVVKKDCFLLKQGQTIVAAFKREGNLFVSKLDVSNAFFTNSDERDWHSILGHPSDSYVKHLLVKNQIKGYFTTARDCEVCQLAKIKNRPHTRSLPSSNAAFQRLHIDTLQISPPTTQGIKYILVIVDDYSRFNRIYLMSKKDQAQDNVVSYLNELKNKILFKRGISLERGPPESPQTNGVAERFNQTLLSKIRCLLAQSKIPIQLWVEAAKHGSLLLNLLPHKAINMHSPQELLGKENMQIEPSIKIRSLIAFGMKTTVLTGDPKSKLTPRGETLKALTYESYSDGMRFYNEESKKIRISRDFQLPQMKSKPRVRQEIVALPTAVAETVISPVSGINADDITYDSVEEVPVQGQCTQEPIKNKHYDYVPYYSEAPRNISNQIDTRNILEEGRRATKPPERYMLADVVPYAKATTDPLERNHWNDAMKTEFESLMSHNTGTLVPYPKDSKVIGGMWRLTKKLNEYGEIYRYKARWVVLGNHQEHLLHYFDTWASVGRNESFKIMLSLIVNRKFIPYQFDVETAFLHGEMDTTVHVKQVKGFEVKGKESWVWKLNKSLYGTKQAPRMWQLKLTSILEKCGMFKSKSDDSLFLNKDLSLILHVHVDDGFIIGKDELLIQDFLSQISNEIKIKSKRNPTQHLGYMIVWHDDGSLSLGQSDLVKRLLHDNDMSESKGVKTPCNGNFHTEIDDEGEVVAITSFQQAIGSLNYLAQHTRPDIMFTVNQLSRYSVKPTVKHWTLIKHLMRYLKATISYSLLFTKQDIKQVCILEGWADADYANDRMDRKSISGILTSVFGNPISWLSKKQTVVAQSTTEAEFIAMNICAKQLRWMSFLLMEMGIKDSKPVLYNDNSGATIIARQAALNVNTKHIEVRYQYLRDIVSKKQLTIEQVGTEDMLADVLTKPLGVQKLLKLYPLLHLKEFRGVLRKESSFEADERIR</sequence>
<dbReference type="InterPro" id="IPR001584">
    <property type="entry name" value="Integrase_cat-core"/>
</dbReference>
<protein>
    <recommendedName>
        <fullName evidence="3">Integrase catalytic domain-containing protein</fullName>
    </recommendedName>
</protein>
<keyword evidence="1" id="KW-0694">RNA-binding</keyword>
<organism evidence="4 5">
    <name type="scientific">Austropuccinia psidii MF-1</name>
    <dbReference type="NCBI Taxonomy" id="1389203"/>
    <lineage>
        <taxon>Eukaryota</taxon>
        <taxon>Fungi</taxon>
        <taxon>Dikarya</taxon>
        <taxon>Basidiomycota</taxon>
        <taxon>Pucciniomycotina</taxon>
        <taxon>Pucciniomycetes</taxon>
        <taxon>Pucciniales</taxon>
        <taxon>Sphaerophragmiaceae</taxon>
        <taxon>Austropuccinia</taxon>
    </lineage>
</organism>
<reference evidence="4" key="1">
    <citation type="submission" date="2021-03" db="EMBL/GenBank/DDBJ databases">
        <title>Draft genome sequence of rust myrtle Austropuccinia psidii MF-1, a brazilian biotype.</title>
        <authorList>
            <person name="Quecine M.C."/>
            <person name="Pachon D.M.R."/>
            <person name="Bonatelli M.L."/>
            <person name="Correr F.H."/>
            <person name="Franceschini L.M."/>
            <person name="Leite T.F."/>
            <person name="Margarido G.R.A."/>
            <person name="Almeida C.A."/>
            <person name="Ferrarezi J.A."/>
            <person name="Labate C.A."/>
        </authorList>
    </citation>
    <scope>NUCLEOTIDE SEQUENCE</scope>
    <source>
        <strain evidence="4">MF-1</strain>
    </source>
</reference>
<evidence type="ECO:0000313" key="5">
    <source>
        <dbReference type="Proteomes" id="UP000765509"/>
    </source>
</evidence>
<dbReference type="EMBL" id="AVOT02047391">
    <property type="protein sequence ID" value="MBW0542686.1"/>
    <property type="molecule type" value="Genomic_DNA"/>
</dbReference>
<evidence type="ECO:0000256" key="2">
    <source>
        <dbReference type="SAM" id="MobiDB-lite"/>
    </source>
</evidence>
<feature type="compositionally biased region" description="Basic and acidic residues" evidence="2">
    <location>
        <begin position="243"/>
        <end position="259"/>
    </location>
</feature>
<dbReference type="InterPro" id="IPR012337">
    <property type="entry name" value="RNaseH-like_sf"/>
</dbReference>
<evidence type="ECO:0000256" key="1">
    <source>
        <dbReference type="ARBA" id="ARBA00022884"/>
    </source>
</evidence>
<keyword evidence="5" id="KW-1185">Reference proteome</keyword>
<dbReference type="InterPro" id="IPR043502">
    <property type="entry name" value="DNA/RNA_pol_sf"/>
</dbReference>
<evidence type="ECO:0000313" key="4">
    <source>
        <dbReference type="EMBL" id="MBW0542686.1"/>
    </source>
</evidence>
<dbReference type="PANTHER" id="PTHR11439">
    <property type="entry name" value="GAG-POL-RELATED RETROTRANSPOSON"/>
    <property type="match status" value="1"/>
</dbReference>
<dbReference type="InterPro" id="IPR013103">
    <property type="entry name" value="RVT_2"/>
</dbReference>
<dbReference type="PANTHER" id="PTHR11439:SF440">
    <property type="entry name" value="INTEGRASE CATALYTIC DOMAIN-CONTAINING PROTEIN"/>
    <property type="match status" value="1"/>
</dbReference>
<dbReference type="Proteomes" id="UP000765509">
    <property type="component" value="Unassembled WGS sequence"/>
</dbReference>
<dbReference type="GO" id="GO:0003723">
    <property type="term" value="F:RNA binding"/>
    <property type="evidence" value="ECO:0007669"/>
    <property type="project" value="UniProtKB-KW"/>
</dbReference>
<dbReference type="SUPFAM" id="SSF53098">
    <property type="entry name" value="Ribonuclease H-like"/>
    <property type="match status" value="1"/>
</dbReference>
<dbReference type="InterPro" id="IPR036397">
    <property type="entry name" value="RNaseH_sf"/>
</dbReference>
<dbReference type="PROSITE" id="PS50994">
    <property type="entry name" value="INTEGRASE"/>
    <property type="match status" value="1"/>
</dbReference>
<comment type="caution">
    <text evidence="4">The sequence shown here is derived from an EMBL/GenBank/DDBJ whole genome shotgun (WGS) entry which is preliminary data.</text>
</comment>
<dbReference type="CDD" id="cd09272">
    <property type="entry name" value="RNase_HI_RT_Ty1"/>
    <property type="match status" value="1"/>
</dbReference>
<dbReference type="OrthoDB" id="2506833at2759"/>
<name>A0A9Q3FM16_9BASI</name>
<accession>A0A9Q3FM16</accession>
<dbReference type="GO" id="GO:0015074">
    <property type="term" value="P:DNA integration"/>
    <property type="evidence" value="ECO:0007669"/>
    <property type="project" value="InterPro"/>
</dbReference>
<dbReference type="Gene3D" id="3.30.420.10">
    <property type="entry name" value="Ribonuclease H-like superfamily/Ribonuclease H"/>
    <property type="match status" value="1"/>
</dbReference>
<dbReference type="Pfam" id="PF07727">
    <property type="entry name" value="RVT_2"/>
    <property type="match status" value="1"/>
</dbReference>
<dbReference type="SUPFAM" id="SSF56672">
    <property type="entry name" value="DNA/RNA polymerases"/>
    <property type="match status" value="1"/>
</dbReference>
<feature type="region of interest" description="Disordered" evidence="2">
    <location>
        <begin position="211"/>
        <end position="259"/>
    </location>
</feature>
<proteinExistence type="predicted"/>